<comment type="caution">
    <text evidence="9">The sequence shown here is derived from an EMBL/GenBank/DDBJ whole genome shotgun (WGS) entry which is preliminary data.</text>
</comment>
<dbReference type="InterPro" id="IPR041373">
    <property type="entry name" value="RT_RNaseH"/>
</dbReference>
<evidence type="ECO:0000313" key="10">
    <source>
        <dbReference type="Proteomes" id="UP000887013"/>
    </source>
</evidence>
<proteinExistence type="predicted"/>
<feature type="domain" description="Reverse transcriptase" evidence="8">
    <location>
        <begin position="237"/>
        <end position="415"/>
    </location>
</feature>
<dbReference type="PANTHER" id="PTHR37984">
    <property type="entry name" value="PROTEIN CBG26694"/>
    <property type="match status" value="1"/>
</dbReference>
<keyword evidence="4" id="KW-0540">Nuclease</keyword>
<keyword evidence="5" id="KW-0255">Endonuclease</keyword>
<keyword evidence="2" id="KW-0808">Transferase</keyword>
<dbReference type="AlphaFoldDB" id="A0A8X6MX46"/>
<name>A0A8X6MX46_NEPPI</name>
<dbReference type="FunFam" id="3.10.20.370:FF:000001">
    <property type="entry name" value="Retrovirus-related Pol polyprotein from transposon 17.6-like protein"/>
    <property type="match status" value="1"/>
</dbReference>
<dbReference type="InterPro" id="IPR000477">
    <property type="entry name" value="RT_dom"/>
</dbReference>
<dbReference type="GO" id="GO:0004519">
    <property type="term" value="F:endonuclease activity"/>
    <property type="evidence" value="ECO:0007669"/>
    <property type="project" value="UniProtKB-KW"/>
</dbReference>
<accession>A0A8X6MX46</accession>
<dbReference type="InterPro" id="IPR043502">
    <property type="entry name" value="DNA/RNA_pol_sf"/>
</dbReference>
<gene>
    <name evidence="9" type="primary">pol</name>
    <name evidence="9" type="ORF">NPIL_576721</name>
</gene>
<dbReference type="InterPro" id="IPR050951">
    <property type="entry name" value="Retrovirus_Pol_polyprotein"/>
</dbReference>
<sequence>MYGRTARGPLSVLKSSWCGDIAIPLNIGKSVVDYLQEQKINLEMAAEQASLIASGRQEAYARYFNRKARSKSFEMGEKVYLLIPDSTNKLYAQLTGPGEIVGLNLPHSYKVKLSDGKIRHCHVNKIRRYYPRVNAIGVIFEDDEDFGEVLPTPTSLRPGMKELLEHIDVSHLEDEEETKLLELLSEHQKLFTGNVNIAKVDAHKINLKPNVERKNPFMYRIPEALKGKVDQQIQELLELGLIEESNAEIAYPVVCVNKKDGSMRLCIDYRALNCATVTDDFPMEDATELIQSIGRANVITTLDLLKGYWAIPMSEESKDFTSFKTHRQMYRFKVMSFGLKNASATFQRVMNKALAAYREFARAYIDDIAIFSKNFSEHLKHLNIILSKLEELNFTVNLKKCDFVKPHVKFLGHVVGSGRHQPDPEKVRAIRNLASPTNKKELRSVLGFCNYYREYIPKYSELVYPLTELTKKRVSDKIPWTDKHEEVFKKLKGTLADAPSLYTPVMNRPYIIHSDASSVGIAACLSQKLDEKTYSISYASQKLTKAQQAWPTIEREAFAIVWSLKKFESWVFGTEIEFYTDHNPLPFLTKSAPQSSRLQRWAFSLQRFNLTLKHCAGAKMPHADALSRLV</sequence>
<keyword evidence="7" id="KW-0695">RNA-directed DNA polymerase</keyword>
<keyword evidence="10" id="KW-1185">Reference proteome</keyword>
<dbReference type="PANTHER" id="PTHR37984:SF5">
    <property type="entry name" value="PROTEIN NYNRIN-LIKE"/>
    <property type="match status" value="1"/>
</dbReference>
<dbReference type="Gene3D" id="3.10.10.10">
    <property type="entry name" value="HIV Type 1 Reverse Transcriptase, subunit A, domain 1"/>
    <property type="match status" value="1"/>
</dbReference>
<dbReference type="CDD" id="cd09274">
    <property type="entry name" value="RNase_HI_RT_Ty3"/>
    <property type="match status" value="1"/>
</dbReference>
<dbReference type="Gene3D" id="3.30.70.270">
    <property type="match status" value="2"/>
</dbReference>
<dbReference type="SUPFAM" id="SSF56672">
    <property type="entry name" value="DNA/RNA polymerases"/>
    <property type="match status" value="1"/>
</dbReference>
<evidence type="ECO:0000256" key="2">
    <source>
        <dbReference type="ARBA" id="ARBA00022679"/>
    </source>
</evidence>
<evidence type="ECO:0000313" key="9">
    <source>
        <dbReference type="EMBL" id="GFS82284.1"/>
    </source>
</evidence>
<evidence type="ECO:0000256" key="6">
    <source>
        <dbReference type="ARBA" id="ARBA00022801"/>
    </source>
</evidence>
<keyword evidence="6" id="KW-0378">Hydrolase</keyword>
<evidence type="ECO:0000256" key="1">
    <source>
        <dbReference type="ARBA" id="ARBA00012493"/>
    </source>
</evidence>
<dbReference type="OrthoDB" id="6430750at2759"/>
<dbReference type="GO" id="GO:0003964">
    <property type="term" value="F:RNA-directed DNA polymerase activity"/>
    <property type="evidence" value="ECO:0007669"/>
    <property type="project" value="UniProtKB-KW"/>
</dbReference>
<evidence type="ECO:0000256" key="3">
    <source>
        <dbReference type="ARBA" id="ARBA00022695"/>
    </source>
</evidence>
<keyword evidence="3" id="KW-0548">Nucleotidyltransferase</keyword>
<dbReference type="Proteomes" id="UP000887013">
    <property type="component" value="Unassembled WGS sequence"/>
</dbReference>
<protein>
    <recommendedName>
        <fullName evidence="1">RNA-directed DNA polymerase</fullName>
        <ecNumber evidence="1">2.7.7.49</ecNumber>
    </recommendedName>
</protein>
<dbReference type="Pfam" id="PF00078">
    <property type="entry name" value="RVT_1"/>
    <property type="match status" value="1"/>
</dbReference>
<evidence type="ECO:0000259" key="8">
    <source>
        <dbReference type="PROSITE" id="PS50878"/>
    </source>
</evidence>
<organism evidence="9 10">
    <name type="scientific">Nephila pilipes</name>
    <name type="common">Giant wood spider</name>
    <name type="synonym">Nephila maculata</name>
    <dbReference type="NCBI Taxonomy" id="299642"/>
    <lineage>
        <taxon>Eukaryota</taxon>
        <taxon>Metazoa</taxon>
        <taxon>Ecdysozoa</taxon>
        <taxon>Arthropoda</taxon>
        <taxon>Chelicerata</taxon>
        <taxon>Arachnida</taxon>
        <taxon>Araneae</taxon>
        <taxon>Araneomorphae</taxon>
        <taxon>Entelegynae</taxon>
        <taxon>Araneoidea</taxon>
        <taxon>Nephilidae</taxon>
        <taxon>Nephila</taxon>
    </lineage>
</organism>
<evidence type="ECO:0000256" key="5">
    <source>
        <dbReference type="ARBA" id="ARBA00022759"/>
    </source>
</evidence>
<reference evidence="9" key="1">
    <citation type="submission" date="2020-08" db="EMBL/GenBank/DDBJ databases">
        <title>Multicomponent nature underlies the extraordinary mechanical properties of spider dragline silk.</title>
        <authorList>
            <person name="Kono N."/>
            <person name="Nakamura H."/>
            <person name="Mori M."/>
            <person name="Yoshida Y."/>
            <person name="Ohtoshi R."/>
            <person name="Malay A.D."/>
            <person name="Moran D.A.P."/>
            <person name="Tomita M."/>
            <person name="Numata K."/>
            <person name="Arakawa K."/>
        </authorList>
    </citation>
    <scope>NUCLEOTIDE SEQUENCE</scope>
</reference>
<dbReference type="Pfam" id="PF17917">
    <property type="entry name" value="RT_RNaseH"/>
    <property type="match status" value="1"/>
</dbReference>
<evidence type="ECO:0000256" key="4">
    <source>
        <dbReference type="ARBA" id="ARBA00022722"/>
    </source>
</evidence>
<dbReference type="FunFam" id="3.30.70.270:FF:000020">
    <property type="entry name" value="Transposon Tf2-6 polyprotein-like Protein"/>
    <property type="match status" value="1"/>
</dbReference>
<dbReference type="EC" id="2.7.7.49" evidence="1"/>
<dbReference type="CDD" id="cd01647">
    <property type="entry name" value="RT_LTR"/>
    <property type="match status" value="1"/>
</dbReference>
<dbReference type="EMBL" id="BMAW01051778">
    <property type="protein sequence ID" value="GFS82284.1"/>
    <property type="molecule type" value="Genomic_DNA"/>
</dbReference>
<dbReference type="PROSITE" id="PS50878">
    <property type="entry name" value="RT_POL"/>
    <property type="match status" value="1"/>
</dbReference>
<dbReference type="GO" id="GO:0016787">
    <property type="term" value="F:hydrolase activity"/>
    <property type="evidence" value="ECO:0007669"/>
    <property type="project" value="UniProtKB-KW"/>
</dbReference>
<evidence type="ECO:0000256" key="7">
    <source>
        <dbReference type="ARBA" id="ARBA00022918"/>
    </source>
</evidence>
<dbReference type="InterPro" id="IPR043128">
    <property type="entry name" value="Rev_trsase/Diguanyl_cyclase"/>
</dbReference>